<evidence type="ECO:0000313" key="3">
    <source>
        <dbReference type="EMBL" id="SHJ92103.1"/>
    </source>
</evidence>
<dbReference type="SUPFAM" id="SSF54106">
    <property type="entry name" value="LysM domain"/>
    <property type="match status" value="1"/>
</dbReference>
<dbReference type="RefSeq" id="WP_143184358.1">
    <property type="nucleotide sequence ID" value="NZ_FQYR01000005.1"/>
</dbReference>
<dbReference type="InterPro" id="IPR036779">
    <property type="entry name" value="LysM_dom_sf"/>
</dbReference>
<dbReference type="AlphaFoldDB" id="A0A1M6N8T9"/>
<dbReference type="OrthoDB" id="9785345at2"/>
<feature type="domain" description="LysM" evidence="2">
    <location>
        <begin position="33"/>
        <end position="76"/>
    </location>
</feature>
<evidence type="ECO:0000313" key="4">
    <source>
        <dbReference type="Proteomes" id="UP000184510"/>
    </source>
</evidence>
<sequence>MKTFFLLLTMLAIGFGFWAYQNQQDKDPSDATVIHVVIKGDTLHSLSKKYNTTVFSIQKLNELQDTTIVVGQKLTIFPGDTTSAPETATPFISKAQPVAPPEQTTPKKKVVSKKELPKSVQMESSSIAIDIDAKNQVYLKNKDGKYVYSGTIVYGSEPDASGREVKSITYIDNKGKETTMLGEASPEAVIRLALKNKR</sequence>
<name>A0A1M6N8T9_9BACT</name>
<dbReference type="PROSITE" id="PS51782">
    <property type="entry name" value="LYSM"/>
    <property type="match status" value="1"/>
</dbReference>
<dbReference type="SMART" id="SM00257">
    <property type="entry name" value="LysM"/>
    <property type="match status" value="1"/>
</dbReference>
<dbReference type="CDD" id="cd00118">
    <property type="entry name" value="LysM"/>
    <property type="match status" value="1"/>
</dbReference>
<dbReference type="Proteomes" id="UP000184510">
    <property type="component" value="Unassembled WGS sequence"/>
</dbReference>
<feature type="chain" id="PRO_5012816391" evidence="1">
    <location>
        <begin position="22"/>
        <end position="198"/>
    </location>
</feature>
<keyword evidence="4" id="KW-1185">Reference proteome</keyword>
<dbReference type="InParanoid" id="A0A1M6N8T9"/>
<dbReference type="Pfam" id="PF01476">
    <property type="entry name" value="LysM"/>
    <property type="match status" value="1"/>
</dbReference>
<reference evidence="3 4" key="1">
    <citation type="submission" date="2016-11" db="EMBL/GenBank/DDBJ databases">
        <authorList>
            <person name="Jaros S."/>
            <person name="Januszkiewicz K."/>
            <person name="Wedrychowicz H."/>
        </authorList>
    </citation>
    <scope>NUCLEOTIDE SEQUENCE [LARGE SCALE GENOMIC DNA]</scope>
    <source>
        <strain evidence="3 4">DSM 18772</strain>
    </source>
</reference>
<dbReference type="Gene3D" id="3.10.350.10">
    <property type="entry name" value="LysM domain"/>
    <property type="match status" value="1"/>
</dbReference>
<dbReference type="InterPro" id="IPR018392">
    <property type="entry name" value="LysM"/>
</dbReference>
<keyword evidence="1" id="KW-0732">Signal</keyword>
<gene>
    <name evidence="3" type="ORF">SAMN02745181_2775</name>
</gene>
<dbReference type="EMBL" id="FQYR01000005">
    <property type="protein sequence ID" value="SHJ92103.1"/>
    <property type="molecule type" value="Genomic_DNA"/>
</dbReference>
<protein>
    <submittedName>
        <fullName evidence="3">LysM domain-containing protein</fullName>
    </submittedName>
</protein>
<feature type="signal peptide" evidence="1">
    <location>
        <begin position="1"/>
        <end position="21"/>
    </location>
</feature>
<organism evidence="3 4">
    <name type="scientific">Rubritalea squalenifaciens DSM 18772</name>
    <dbReference type="NCBI Taxonomy" id="1123071"/>
    <lineage>
        <taxon>Bacteria</taxon>
        <taxon>Pseudomonadati</taxon>
        <taxon>Verrucomicrobiota</taxon>
        <taxon>Verrucomicrobiia</taxon>
        <taxon>Verrucomicrobiales</taxon>
        <taxon>Rubritaleaceae</taxon>
        <taxon>Rubritalea</taxon>
    </lineage>
</organism>
<dbReference type="STRING" id="1123071.SAMN02745181_2775"/>
<evidence type="ECO:0000256" key="1">
    <source>
        <dbReference type="SAM" id="SignalP"/>
    </source>
</evidence>
<evidence type="ECO:0000259" key="2">
    <source>
        <dbReference type="PROSITE" id="PS51782"/>
    </source>
</evidence>
<accession>A0A1M6N8T9</accession>
<proteinExistence type="predicted"/>